<gene>
    <name evidence="1" type="ORF">CR164_00735</name>
</gene>
<keyword evidence="2" id="KW-1185">Reference proteome</keyword>
<evidence type="ECO:0000313" key="1">
    <source>
        <dbReference type="EMBL" id="PWW83118.1"/>
    </source>
</evidence>
<organism evidence="1 2">
    <name type="scientific">Prosthecochloris marina</name>
    <dbReference type="NCBI Taxonomy" id="2017681"/>
    <lineage>
        <taxon>Bacteria</taxon>
        <taxon>Pseudomonadati</taxon>
        <taxon>Chlorobiota</taxon>
        <taxon>Chlorobiia</taxon>
        <taxon>Chlorobiales</taxon>
        <taxon>Chlorobiaceae</taxon>
        <taxon>Prosthecochloris</taxon>
    </lineage>
</organism>
<dbReference type="EMBL" id="PDNZ01000001">
    <property type="protein sequence ID" value="PWW83118.1"/>
    <property type="molecule type" value="Genomic_DNA"/>
</dbReference>
<sequence>MEIIMQEHAFPTISPETTFLEELLEKESMLDLMETEEIDTFAACSLSCKICQCMECAKIPGGDV</sequence>
<comment type="caution">
    <text evidence="1">The sequence shown here is derived from an EMBL/GenBank/DDBJ whole genome shotgun (WGS) entry which is preliminary data.</text>
</comment>
<dbReference type="Proteomes" id="UP000246278">
    <property type="component" value="Unassembled WGS sequence"/>
</dbReference>
<name>A0A317T9K7_9CHLB</name>
<reference evidence="2" key="1">
    <citation type="submission" date="2017-10" db="EMBL/GenBank/DDBJ databases">
        <authorList>
            <person name="Gaisin V.A."/>
            <person name="Rysina M.S."/>
            <person name="Grouzdev D.S."/>
        </authorList>
    </citation>
    <scope>NUCLEOTIDE SEQUENCE [LARGE SCALE GENOMIC DNA]</scope>
    <source>
        <strain evidence="2">V1</strain>
    </source>
</reference>
<evidence type="ECO:0000313" key="2">
    <source>
        <dbReference type="Proteomes" id="UP000246278"/>
    </source>
</evidence>
<dbReference type="AlphaFoldDB" id="A0A317T9K7"/>
<accession>A0A317T9K7</accession>
<protein>
    <submittedName>
        <fullName evidence="1">Uncharacterized protein</fullName>
    </submittedName>
</protein>
<proteinExistence type="predicted"/>